<name>A0A212DIF2_CEREH</name>
<evidence type="ECO:0000313" key="2">
    <source>
        <dbReference type="EMBL" id="OWK18009.1"/>
    </source>
</evidence>
<dbReference type="PANTHER" id="PTHR24102:SF6">
    <property type="entry name" value="PHD FINGER PROTEIN 21A"/>
    <property type="match status" value="1"/>
</dbReference>
<evidence type="ECO:0000313" key="3">
    <source>
        <dbReference type="Proteomes" id="UP000242450"/>
    </source>
</evidence>
<reference evidence="2 3" key="1">
    <citation type="journal article" date="2018" name="Mol. Genet. Genomics">
        <title>The red deer Cervus elaphus genome CerEla1.0: sequencing, annotating, genes, and chromosomes.</title>
        <authorList>
            <person name="Bana N.A."/>
            <person name="Nyiri A."/>
            <person name="Nagy J."/>
            <person name="Frank K."/>
            <person name="Nagy T."/>
            <person name="Steger V."/>
            <person name="Schiller M."/>
            <person name="Lakatos P."/>
            <person name="Sugar L."/>
            <person name="Horn P."/>
            <person name="Barta E."/>
            <person name="Orosz L."/>
        </authorList>
    </citation>
    <scope>NUCLEOTIDE SEQUENCE [LARGE SCALE GENOMIC DNA]</scope>
    <source>
        <strain evidence="2">Hungarian</strain>
    </source>
</reference>
<accession>A0A212DIF2</accession>
<dbReference type="PANTHER" id="PTHR24102">
    <property type="entry name" value="PHD FINGER PROTEIN"/>
    <property type="match status" value="1"/>
</dbReference>
<proteinExistence type="predicted"/>
<dbReference type="Proteomes" id="UP000242450">
    <property type="component" value="Chromosome 1"/>
</dbReference>
<dbReference type="GO" id="GO:0003682">
    <property type="term" value="F:chromatin binding"/>
    <property type="evidence" value="ECO:0007669"/>
    <property type="project" value="TreeGrafter"/>
</dbReference>
<dbReference type="OrthoDB" id="336088at2759"/>
<feature type="coiled-coil region" evidence="1">
    <location>
        <begin position="27"/>
        <end position="58"/>
    </location>
</feature>
<dbReference type="GO" id="GO:0000122">
    <property type="term" value="P:negative regulation of transcription by RNA polymerase II"/>
    <property type="evidence" value="ECO:0007669"/>
    <property type="project" value="TreeGrafter"/>
</dbReference>
<evidence type="ECO:0000256" key="1">
    <source>
        <dbReference type="SAM" id="Coils"/>
    </source>
</evidence>
<dbReference type="AlphaFoldDB" id="A0A212DIF2"/>
<keyword evidence="1" id="KW-0175">Coiled coil</keyword>
<organism evidence="2 3">
    <name type="scientific">Cervus elaphus hippelaphus</name>
    <name type="common">European red deer</name>
    <dbReference type="NCBI Taxonomy" id="46360"/>
    <lineage>
        <taxon>Eukaryota</taxon>
        <taxon>Metazoa</taxon>
        <taxon>Chordata</taxon>
        <taxon>Craniata</taxon>
        <taxon>Vertebrata</taxon>
        <taxon>Euteleostomi</taxon>
        <taxon>Mammalia</taxon>
        <taxon>Eutheria</taxon>
        <taxon>Laurasiatheria</taxon>
        <taxon>Artiodactyla</taxon>
        <taxon>Ruminantia</taxon>
        <taxon>Pecora</taxon>
        <taxon>Cervidae</taxon>
        <taxon>Cervinae</taxon>
        <taxon>Cervus</taxon>
    </lineage>
</organism>
<keyword evidence="3" id="KW-1185">Reference proteome</keyword>
<dbReference type="GO" id="GO:0000118">
    <property type="term" value="C:histone deacetylase complex"/>
    <property type="evidence" value="ECO:0007669"/>
    <property type="project" value="TreeGrafter"/>
</dbReference>
<comment type="caution">
    <text evidence="2">The sequence shown here is derived from an EMBL/GenBank/DDBJ whole genome shotgun (WGS) entry which is preliminary data.</text>
</comment>
<dbReference type="EMBL" id="MKHE01000001">
    <property type="protein sequence ID" value="OWK18009.1"/>
    <property type="molecule type" value="Genomic_DNA"/>
</dbReference>
<sequence>MLKKEEAIPWPGTLAIVHSYIAYKAAKEEEKQKLLKWSSDLKQEREQLEQKVKQLSNSISVSQPHAFSVGYRDAERYVYVRGRVAVTG</sequence>
<gene>
    <name evidence="2" type="ORF">Celaphus_00009354</name>
</gene>
<protein>
    <submittedName>
        <fullName evidence="2">PHF21A</fullName>
    </submittedName>
</protein>